<name>A0A1U7M7E6_TISCR</name>
<dbReference type="AlphaFoldDB" id="A0A1U7M7E6"/>
<accession>A0A1U7M7E6</accession>
<dbReference type="OrthoDB" id="2884345at2"/>
<dbReference type="EMBL" id="LTDM01000011">
    <property type="protein sequence ID" value="OLS03243.1"/>
    <property type="molecule type" value="Genomic_DNA"/>
</dbReference>
<proteinExistence type="predicted"/>
<feature type="transmembrane region" description="Helical" evidence="1">
    <location>
        <begin position="20"/>
        <end position="39"/>
    </location>
</feature>
<dbReference type="Proteomes" id="UP000186112">
    <property type="component" value="Unassembled WGS sequence"/>
</dbReference>
<dbReference type="RefSeq" id="WP_075725657.1">
    <property type="nucleotide sequence ID" value="NZ_LTDM01000011.1"/>
</dbReference>
<evidence type="ECO:0000313" key="3">
    <source>
        <dbReference type="Proteomes" id="UP000186112"/>
    </source>
</evidence>
<evidence type="ECO:0000256" key="1">
    <source>
        <dbReference type="SAM" id="Phobius"/>
    </source>
</evidence>
<keyword evidence="1" id="KW-0472">Membrane</keyword>
<protein>
    <submittedName>
        <fullName evidence="2">Uncharacterized protein</fullName>
    </submittedName>
</protein>
<gene>
    <name evidence="2" type="ORF">TICRE_09440</name>
</gene>
<comment type="caution">
    <text evidence="2">The sequence shown here is derived from an EMBL/GenBank/DDBJ whole genome shotgun (WGS) entry which is preliminary data.</text>
</comment>
<keyword evidence="3" id="KW-1185">Reference proteome</keyword>
<keyword evidence="1" id="KW-0812">Transmembrane</keyword>
<feature type="transmembrane region" description="Helical" evidence="1">
    <location>
        <begin position="60"/>
        <end position="80"/>
    </location>
</feature>
<reference evidence="2 3" key="1">
    <citation type="submission" date="2016-02" db="EMBL/GenBank/DDBJ databases">
        <title>Genome sequence of Tissierella creatinophila DSM 6911.</title>
        <authorList>
            <person name="Poehlein A."/>
            <person name="Daniel R."/>
        </authorList>
    </citation>
    <scope>NUCLEOTIDE SEQUENCE [LARGE SCALE GENOMIC DNA]</scope>
    <source>
        <strain evidence="2 3">DSM 6911</strain>
    </source>
</reference>
<organism evidence="2 3">
    <name type="scientific">Tissierella creatinophila DSM 6911</name>
    <dbReference type="NCBI Taxonomy" id="1123403"/>
    <lineage>
        <taxon>Bacteria</taxon>
        <taxon>Bacillati</taxon>
        <taxon>Bacillota</taxon>
        <taxon>Tissierellia</taxon>
        <taxon>Tissierellales</taxon>
        <taxon>Tissierellaceae</taxon>
        <taxon>Tissierella</taxon>
    </lineage>
</organism>
<sequence>MYLILFTMVYCVVTQILNLKFTIALGIYLIGLSAIKGVLSKEVLDVFNFRKTSHLYEKFGFKDSLMELMSLILVFFNAYLLDYEPFTPFGFILMVFIILIVFRFLFWGITLTFKNLSIESSSDK</sequence>
<feature type="transmembrane region" description="Helical" evidence="1">
    <location>
        <begin position="86"/>
        <end position="106"/>
    </location>
</feature>
<evidence type="ECO:0000313" key="2">
    <source>
        <dbReference type="EMBL" id="OLS03243.1"/>
    </source>
</evidence>
<keyword evidence="1" id="KW-1133">Transmembrane helix</keyword>